<proteinExistence type="predicted"/>
<dbReference type="AlphaFoldDB" id="A0A2T5M8R7"/>
<dbReference type="Proteomes" id="UP000244073">
    <property type="component" value="Unassembled WGS sequence"/>
</dbReference>
<comment type="caution">
    <text evidence="2">The sequence shown here is derived from an EMBL/GenBank/DDBJ whole genome shotgun (WGS) entry which is preliminary data.</text>
</comment>
<sequence>MGVNGVQHLTISTSAFSQASTYSSVGVGFWFLHFFFMFLGKEHDAGGRWWAIFADVLIYFNNVV</sequence>
<protein>
    <submittedName>
        <fullName evidence="2">Uncharacterized protein</fullName>
    </submittedName>
</protein>
<dbReference type="VEuPathDB" id="FungiDB:P175DRAFT_0498035"/>
<dbReference type="GeneID" id="63813300"/>
<feature type="transmembrane region" description="Helical" evidence="1">
    <location>
        <begin position="20"/>
        <end position="39"/>
    </location>
</feature>
<name>A0A2T5M8R7_9EURO</name>
<gene>
    <name evidence="2" type="ORF">P175DRAFT_0498035</name>
</gene>
<keyword evidence="1" id="KW-1133">Transmembrane helix</keyword>
<keyword evidence="1" id="KW-0812">Transmembrane</keyword>
<dbReference type="EMBL" id="MSFN02000001">
    <property type="protein sequence ID" value="PTU24930.1"/>
    <property type="molecule type" value="Genomic_DNA"/>
</dbReference>
<evidence type="ECO:0000256" key="1">
    <source>
        <dbReference type="SAM" id="Phobius"/>
    </source>
</evidence>
<reference evidence="2 3" key="1">
    <citation type="journal article" date="2018" name="Proc. Natl. Acad. Sci. U.S.A.">
        <title>Linking secondary metabolites to gene clusters through genome sequencing of six diverse Aspergillus species.</title>
        <authorList>
            <person name="Kaerboelling I."/>
            <person name="Vesth T.C."/>
            <person name="Frisvad J.C."/>
            <person name="Nybo J.L."/>
            <person name="Theobald S."/>
            <person name="Kuo A."/>
            <person name="Bowyer P."/>
            <person name="Matsuda Y."/>
            <person name="Mondo S."/>
            <person name="Lyhne E.K."/>
            <person name="Kogle M.E."/>
            <person name="Clum A."/>
            <person name="Lipzen A."/>
            <person name="Salamov A."/>
            <person name="Ngan C.Y."/>
            <person name="Daum C."/>
            <person name="Chiniquy J."/>
            <person name="Barry K."/>
            <person name="LaButti K."/>
            <person name="Haridas S."/>
            <person name="Simmons B.A."/>
            <person name="Magnuson J.K."/>
            <person name="Mortensen U.H."/>
            <person name="Larsen T.O."/>
            <person name="Grigoriev I.V."/>
            <person name="Baker S.E."/>
            <person name="Andersen M.R."/>
        </authorList>
    </citation>
    <scope>NUCLEOTIDE SEQUENCE [LARGE SCALE GENOMIC DNA]</scope>
    <source>
        <strain evidence="2 3">IBT 24754</strain>
    </source>
</reference>
<evidence type="ECO:0000313" key="2">
    <source>
        <dbReference type="EMBL" id="PTU24930.1"/>
    </source>
</evidence>
<evidence type="ECO:0000313" key="3">
    <source>
        <dbReference type="Proteomes" id="UP000244073"/>
    </source>
</evidence>
<dbReference type="RefSeq" id="XP_040756322.1">
    <property type="nucleotide sequence ID" value="XM_040896418.1"/>
</dbReference>
<organism evidence="2 3">
    <name type="scientific">Aspergillus ochraceoroseus IBT 24754</name>
    <dbReference type="NCBI Taxonomy" id="1392256"/>
    <lineage>
        <taxon>Eukaryota</taxon>
        <taxon>Fungi</taxon>
        <taxon>Dikarya</taxon>
        <taxon>Ascomycota</taxon>
        <taxon>Pezizomycotina</taxon>
        <taxon>Eurotiomycetes</taxon>
        <taxon>Eurotiomycetidae</taxon>
        <taxon>Eurotiales</taxon>
        <taxon>Aspergillaceae</taxon>
        <taxon>Aspergillus</taxon>
        <taxon>Aspergillus subgen. Nidulantes</taxon>
    </lineage>
</organism>
<keyword evidence="1" id="KW-0472">Membrane</keyword>
<accession>A0A2T5M8R7</accession>